<dbReference type="STRING" id="5466.A0A4R8RJE6"/>
<feature type="region of interest" description="Disordered" evidence="1">
    <location>
        <begin position="107"/>
        <end position="131"/>
    </location>
</feature>
<dbReference type="EMBL" id="RYZW01000044">
    <property type="protein sequence ID" value="TDZ58497.1"/>
    <property type="molecule type" value="Genomic_DNA"/>
</dbReference>
<feature type="compositionally biased region" description="Polar residues" evidence="1">
    <location>
        <begin position="120"/>
        <end position="131"/>
    </location>
</feature>
<dbReference type="InterPro" id="IPR055936">
    <property type="entry name" value="DUF7514"/>
</dbReference>
<dbReference type="Pfam" id="PF24355">
    <property type="entry name" value="DUF7514"/>
    <property type="match status" value="1"/>
</dbReference>
<dbReference type="PANTHER" id="PTHR39611:SF1">
    <property type="entry name" value="HYDROXYPROLINE-RICH GLYCOPROTEIN DZ-HRGP"/>
    <property type="match status" value="1"/>
</dbReference>
<keyword evidence="4" id="KW-1185">Reference proteome</keyword>
<name>A0A4R8RJE6_COLTR</name>
<dbReference type="AlphaFoldDB" id="A0A4R8RJE6"/>
<evidence type="ECO:0000313" key="3">
    <source>
        <dbReference type="EMBL" id="TDZ58497.1"/>
    </source>
</evidence>
<evidence type="ECO:0000313" key="4">
    <source>
        <dbReference type="Proteomes" id="UP000295703"/>
    </source>
</evidence>
<dbReference type="PANTHER" id="PTHR39611">
    <property type="entry name" value="HYDROXYPROLINE-RICH GLYCOPROTEIN DZ-HRGP-RELATED"/>
    <property type="match status" value="1"/>
</dbReference>
<evidence type="ECO:0000256" key="1">
    <source>
        <dbReference type="SAM" id="MobiDB-lite"/>
    </source>
</evidence>
<feature type="region of interest" description="Disordered" evidence="1">
    <location>
        <begin position="1"/>
        <end position="69"/>
    </location>
</feature>
<proteinExistence type="predicted"/>
<reference evidence="3 4" key="1">
    <citation type="submission" date="2018-12" db="EMBL/GenBank/DDBJ databases">
        <title>Genome sequence and assembly of Colletotrichum trifolii.</title>
        <authorList>
            <person name="Gan P."/>
            <person name="Shirasu K."/>
        </authorList>
    </citation>
    <scope>NUCLEOTIDE SEQUENCE [LARGE SCALE GENOMIC DNA]</scope>
    <source>
        <strain evidence="3 4">543-2</strain>
    </source>
</reference>
<protein>
    <recommendedName>
        <fullName evidence="2">DUF7514 domain-containing protein</fullName>
    </recommendedName>
</protein>
<feature type="compositionally biased region" description="Basic and acidic residues" evidence="1">
    <location>
        <begin position="44"/>
        <end position="63"/>
    </location>
</feature>
<accession>A0A4R8RJE6</accession>
<evidence type="ECO:0000259" key="2">
    <source>
        <dbReference type="Pfam" id="PF24355"/>
    </source>
</evidence>
<feature type="compositionally biased region" description="Basic and acidic residues" evidence="1">
    <location>
        <begin position="547"/>
        <end position="562"/>
    </location>
</feature>
<sequence length="600" mass="66351">MTTAAAGKATRPKLDTNTSWNLPRRPPTEPEEDGELSPLSPGREPAEGDWDQKGARGLAEEKLGSANVSSSFLPRTRDIMDTISPEMTAEKVRQIFYEEFAKTNRNGEAGTPVEAPRFSPLSSPNSVFTPTTCPSPPVPILDLNNNNNNLFSSSRKQSPKIPQATAATPPPAYVSPTVSIPPICPQPRAVHFRNRGPPVIHCQPRVDEEGMSPTAEAPPRVELSSVDKAWGLLFDAEGYPTQRLNSVLRGLANYLIADVAPHDSIVVTPEKMLFLYSRYKVDSERFRYQDVFRTHSKDSLETIQTLYDVLQCQYHLTQSGPHSPHDVPSLTAAGFSQWMIGNILAHPDLEARRLHQIMASLPVNADGPLVDGKAERLPKQLSRHLFPEFHDRKARQLLDETVDEYFEDQDAAPRSMSRSRSHNSRAPEANMHSRRVDDRNKRPVLPPLPHRSRTYDRGDRGTARVDSHAGRFARHNSDSGPGARHRDLPPPPVGRHSAPHHRQRSPAPTNRFSASLPAIHKTDSPSPAAQLAADVRGGDANYGVYSGRERDRERSGGRDEAPRSPGLGGGRRGERVPTWEDVYSRAGTRGSLDSGARGYR</sequence>
<feature type="domain" description="DUF7514" evidence="2">
    <location>
        <begin position="232"/>
        <end position="400"/>
    </location>
</feature>
<comment type="caution">
    <text evidence="3">The sequence shown here is derived from an EMBL/GenBank/DDBJ whole genome shotgun (WGS) entry which is preliminary data.</text>
</comment>
<dbReference type="Proteomes" id="UP000295703">
    <property type="component" value="Unassembled WGS sequence"/>
</dbReference>
<gene>
    <name evidence="3" type="ORF">CTRI78_v005364</name>
</gene>
<feature type="compositionally biased region" description="Basic and acidic residues" evidence="1">
    <location>
        <begin position="453"/>
        <end position="469"/>
    </location>
</feature>
<organism evidence="3 4">
    <name type="scientific">Colletotrichum trifolii</name>
    <dbReference type="NCBI Taxonomy" id="5466"/>
    <lineage>
        <taxon>Eukaryota</taxon>
        <taxon>Fungi</taxon>
        <taxon>Dikarya</taxon>
        <taxon>Ascomycota</taxon>
        <taxon>Pezizomycotina</taxon>
        <taxon>Sordariomycetes</taxon>
        <taxon>Hypocreomycetidae</taxon>
        <taxon>Glomerellales</taxon>
        <taxon>Glomerellaceae</taxon>
        <taxon>Colletotrichum</taxon>
        <taxon>Colletotrichum orbiculare species complex</taxon>
    </lineage>
</organism>
<feature type="region of interest" description="Disordered" evidence="1">
    <location>
        <begin position="408"/>
        <end position="600"/>
    </location>
</feature>